<dbReference type="EMBL" id="NCKW01001821">
    <property type="protein sequence ID" value="POM79241.1"/>
    <property type="molecule type" value="Genomic_DNA"/>
</dbReference>
<gene>
    <name evidence="1" type="ORF">PHPALM_3128</name>
</gene>
<comment type="caution">
    <text evidence="1">The sequence shown here is derived from an EMBL/GenBank/DDBJ whole genome shotgun (WGS) entry which is preliminary data.</text>
</comment>
<dbReference type="Proteomes" id="UP000237271">
    <property type="component" value="Unassembled WGS sequence"/>
</dbReference>
<evidence type="ECO:0000313" key="2">
    <source>
        <dbReference type="Proteomes" id="UP000237271"/>
    </source>
</evidence>
<evidence type="ECO:0000313" key="1">
    <source>
        <dbReference type="EMBL" id="POM79241.1"/>
    </source>
</evidence>
<sequence length="123" mass="14026">MTKKIAVPGLITQSSTKITVKIAYTVMFEEFVGFMEMTRLSPNPCQFLSSINNKVLSRRLTKFQLKSPMMKKTHKKTSVKPNVTILVKIGHNIIITPQPISTPLILLCFNVYNESDDFEYGRE</sequence>
<proteinExistence type="predicted"/>
<accession>A0A2P4YN61</accession>
<organism evidence="1 2">
    <name type="scientific">Phytophthora palmivora</name>
    <dbReference type="NCBI Taxonomy" id="4796"/>
    <lineage>
        <taxon>Eukaryota</taxon>
        <taxon>Sar</taxon>
        <taxon>Stramenopiles</taxon>
        <taxon>Oomycota</taxon>
        <taxon>Peronosporomycetes</taxon>
        <taxon>Peronosporales</taxon>
        <taxon>Peronosporaceae</taxon>
        <taxon>Phytophthora</taxon>
    </lineage>
</organism>
<dbReference type="AlphaFoldDB" id="A0A2P4YN61"/>
<protein>
    <submittedName>
        <fullName evidence="1">Uncharacterized protein</fullName>
    </submittedName>
</protein>
<keyword evidence="2" id="KW-1185">Reference proteome</keyword>
<reference evidence="1 2" key="1">
    <citation type="journal article" date="2017" name="Genome Biol. Evol.">
        <title>Phytophthora megakarya and P. palmivora, closely related causal agents of cacao black pod rot, underwent increases in genome sizes and gene numbers by different mechanisms.</title>
        <authorList>
            <person name="Ali S.S."/>
            <person name="Shao J."/>
            <person name="Lary D.J."/>
            <person name="Kronmiller B."/>
            <person name="Shen D."/>
            <person name="Strem M.D."/>
            <person name="Amoako-Attah I."/>
            <person name="Akrofi A.Y."/>
            <person name="Begoude B.A."/>
            <person name="Ten Hoopen G.M."/>
            <person name="Coulibaly K."/>
            <person name="Kebe B.I."/>
            <person name="Melnick R.L."/>
            <person name="Guiltinan M.J."/>
            <person name="Tyler B.M."/>
            <person name="Meinhardt L.W."/>
            <person name="Bailey B.A."/>
        </authorList>
    </citation>
    <scope>NUCLEOTIDE SEQUENCE [LARGE SCALE GENOMIC DNA]</scope>
    <source>
        <strain evidence="2">sbr112.9</strain>
    </source>
</reference>
<name>A0A2P4YN61_9STRA</name>